<evidence type="ECO:0000256" key="2">
    <source>
        <dbReference type="SAM" id="Phobius"/>
    </source>
</evidence>
<keyword evidence="2" id="KW-1133">Transmembrane helix</keyword>
<keyword evidence="2" id="KW-0472">Membrane</keyword>
<feature type="transmembrane region" description="Helical" evidence="2">
    <location>
        <begin position="234"/>
        <end position="257"/>
    </location>
</feature>
<organism evidence="3 4">
    <name type="scientific">Gordonia jinghuaiqii</name>
    <dbReference type="NCBI Taxonomy" id="2758710"/>
    <lineage>
        <taxon>Bacteria</taxon>
        <taxon>Bacillati</taxon>
        <taxon>Actinomycetota</taxon>
        <taxon>Actinomycetes</taxon>
        <taxon>Mycobacteriales</taxon>
        <taxon>Gordoniaceae</taxon>
        <taxon>Gordonia</taxon>
    </lineage>
</organism>
<feature type="region of interest" description="Disordered" evidence="1">
    <location>
        <begin position="496"/>
        <end position="530"/>
    </location>
</feature>
<keyword evidence="4" id="KW-1185">Reference proteome</keyword>
<proteinExistence type="predicted"/>
<feature type="transmembrane region" description="Helical" evidence="2">
    <location>
        <begin position="106"/>
        <end position="126"/>
    </location>
</feature>
<feature type="transmembrane region" description="Helical" evidence="2">
    <location>
        <begin position="290"/>
        <end position="320"/>
    </location>
</feature>
<dbReference type="KEGG" id="gji:H1R19_02435"/>
<feature type="transmembrane region" description="Helical" evidence="2">
    <location>
        <begin position="64"/>
        <end position="86"/>
    </location>
</feature>
<keyword evidence="2" id="KW-0812">Transmembrane</keyword>
<feature type="transmembrane region" description="Helical" evidence="2">
    <location>
        <begin position="210"/>
        <end position="228"/>
    </location>
</feature>
<dbReference type="RefSeq" id="WP_219850470.1">
    <property type="nucleotide sequence ID" value="NZ_CP059491.1"/>
</dbReference>
<dbReference type="AlphaFoldDB" id="A0A7D7LXD0"/>
<feature type="transmembrane region" description="Helical" evidence="2">
    <location>
        <begin position="462"/>
        <end position="487"/>
    </location>
</feature>
<protein>
    <submittedName>
        <fullName evidence="3">Uncharacterized protein</fullName>
    </submittedName>
</protein>
<feature type="transmembrane region" description="Helical" evidence="2">
    <location>
        <begin position="536"/>
        <end position="557"/>
    </location>
</feature>
<sequence length="722" mass="76571">MMLGAWVVVVTALMLILPGAVVGRRMNLPWPVALASGPPITFALVSILTVLYSAVGFQWNAVSALVGLLFVFGGAWIYSALLRTGIGRRLAPVPADSGQPRVGFTAMLRVAAGLGLGGLIIAITCIRPVANTAFAGLGNISQVWDSLWHASSLRWIHETGIGSAMRMGELMNYDTHGFNYYPNTWHALGALLFPLTGATPVELYNTYSPAVLAVTVPLGVAALAYWFARHRYDVDASALIAGTAGAVSALFPSLPYVEVQLTSVPNAVGVSLAPVAAVLVLSVLRDRSRVLPAALAVAGVTATHPSGLIVVGLIVALWWLCEGLWRPVAGRLADLATLSVAAVVTLVLVAPVVLGTIRVADTNELPFFDFREDTIGVLDGLARGAFNGTIPLELNHFPIWPLIIVTILGLGVLVWLRCWAGLATWVVFALVTANAMVSLGPLSYPLGAIGGYFYNSPHRLTFVVAIVSAAAAGVAIGVAALALIGLIGRRMGSSGAGGADVQKSDAPETDLPEADLPEADADNTAGGTSSTTRRRWLAAATYVVLLALIAGAGVVRYPPDAQIASKERGGKYVGPDDLAAYEWLASQPDAQNVLVLNNLDQGTGWLYPVTGVTPMFPFYRANEFSERQRDLFWGVAEIGANPAIDQIVRDMNVHYVIDSPPSYWEFQRGRPDPERGHQGDPFLSLRENGAPGLTEVFRRGDAVIYRVNDLVYPPAEPVPAPS</sequence>
<feature type="transmembrane region" description="Helical" evidence="2">
    <location>
        <begin position="397"/>
        <end position="416"/>
    </location>
</feature>
<feature type="transmembrane region" description="Helical" evidence="2">
    <location>
        <begin position="39"/>
        <end position="57"/>
    </location>
</feature>
<gene>
    <name evidence="3" type="ORF">H1R19_02435</name>
</gene>
<evidence type="ECO:0000313" key="3">
    <source>
        <dbReference type="EMBL" id="QMT02059.1"/>
    </source>
</evidence>
<name>A0A7D7LXD0_9ACTN</name>
<dbReference type="Pfam" id="PF20176">
    <property type="entry name" value="DUF6541"/>
    <property type="match status" value="1"/>
</dbReference>
<dbReference type="InterPro" id="IPR046671">
    <property type="entry name" value="DUF6541"/>
</dbReference>
<feature type="transmembrane region" description="Helical" evidence="2">
    <location>
        <begin position="332"/>
        <end position="357"/>
    </location>
</feature>
<evidence type="ECO:0000256" key="1">
    <source>
        <dbReference type="SAM" id="MobiDB-lite"/>
    </source>
</evidence>
<feature type="transmembrane region" description="Helical" evidence="2">
    <location>
        <begin position="264"/>
        <end position="284"/>
    </location>
</feature>
<dbReference type="Proteomes" id="UP000515663">
    <property type="component" value="Chromosome"/>
</dbReference>
<reference evidence="4" key="1">
    <citation type="submission" date="2020-07" db="EMBL/GenBank/DDBJ databases">
        <title>novel species isolated from the respiratory tract of Marmot.</title>
        <authorList>
            <person name="Zhang G."/>
        </authorList>
    </citation>
    <scope>NUCLEOTIDE SEQUENCE [LARGE SCALE GENOMIC DNA]</scope>
    <source>
        <strain evidence="4">686</strain>
    </source>
</reference>
<evidence type="ECO:0000313" key="4">
    <source>
        <dbReference type="Proteomes" id="UP000515663"/>
    </source>
</evidence>
<dbReference type="EMBL" id="CP059491">
    <property type="protein sequence ID" value="QMT02059.1"/>
    <property type="molecule type" value="Genomic_DNA"/>
</dbReference>
<feature type="compositionally biased region" description="Acidic residues" evidence="1">
    <location>
        <begin position="507"/>
        <end position="521"/>
    </location>
</feature>
<accession>A0A7D7LXD0</accession>
<feature type="transmembrane region" description="Helical" evidence="2">
    <location>
        <begin position="423"/>
        <end position="442"/>
    </location>
</feature>